<keyword evidence="2 4" id="KW-0689">Ribosomal protein</keyword>
<evidence type="ECO:0000256" key="1">
    <source>
        <dbReference type="ARBA" id="ARBA00009083"/>
    </source>
</evidence>
<dbReference type="Gene3D" id="1.10.287.1480">
    <property type="match status" value="1"/>
</dbReference>
<dbReference type="SUPFAM" id="SSF57716">
    <property type="entry name" value="Glucocorticoid receptor-like (DNA-binding domain)"/>
    <property type="match status" value="1"/>
</dbReference>
<dbReference type="AlphaFoldDB" id="A0A1L4BMC1"/>
<geneLocation type="mitochondrion" evidence="4"/>
<dbReference type="RefSeq" id="YP_009329914.1">
    <property type="nucleotide sequence ID" value="NC_032171.1"/>
</dbReference>
<accession>A0A1L4BMC1</accession>
<protein>
    <submittedName>
        <fullName evidence="4">Ribosomal protein S14</fullName>
    </submittedName>
</protein>
<reference evidence="4" key="1">
    <citation type="submission" date="2016-09" db="EMBL/GenBank/DDBJ databases">
        <title>The complete mitochondrial genome of the stalk-forming diatom Didymosphenia geminata.</title>
        <authorList>
            <person name="Aunins A.W."/>
            <person name="King T.L."/>
            <person name="Hamilton D."/>
        </authorList>
    </citation>
    <scope>NUCLEOTIDE SEQUENCE</scope>
</reference>
<keyword evidence="4" id="KW-0496">Mitochondrion</keyword>
<dbReference type="GO" id="GO:0003735">
    <property type="term" value="F:structural constituent of ribosome"/>
    <property type="evidence" value="ECO:0007669"/>
    <property type="project" value="InterPro"/>
</dbReference>
<evidence type="ECO:0000313" key="4">
    <source>
        <dbReference type="EMBL" id="API83105.1"/>
    </source>
</evidence>
<dbReference type="EMBL" id="KX889125">
    <property type="protein sequence ID" value="API83105.1"/>
    <property type="molecule type" value="Genomic_DNA"/>
</dbReference>
<comment type="similarity">
    <text evidence="1">Belongs to the universal ribosomal protein uS14 family.</text>
</comment>
<dbReference type="PANTHER" id="PTHR19836:SF19">
    <property type="entry name" value="SMALL RIBOSOMAL SUBUNIT PROTEIN US14M"/>
    <property type="match status" value="1"/>
</dbReference>
<dbReference type="GeneID" id="30683877"/>
<dbReference type="GO" id="GO:0005737">
    <property type="term" value="C:cytoplasm"/>
    <property type="evidence" value="ECO:0007669"/>
    <property type="project" value="UniProtKB-ARBA"/>
</dbReference>
<dbReference type="GO" id="GO:0015935">
    <property type="term" value="C:small ribosomal subunit"/>
    <property type="evidence" value="ECO:0007669"/>
    <property type="project" value="TreeGrafter"/>
</dbReference>
<gene>
    <name evidence="4" type="primary">rps14</name>
</gene>
<sequence>MSTLVLGKIILNDNYEKLLEKDKKLRGNFTIIENKHFILKSISKNLNYMTLIRWNALKKINLLTKQSSKVSTVNRCLYSINKKRFSKLTGFSRHIFLKVIRAGLIPGMTKSSW</sequence>
<dbReference type="InterPro" id="IPR001209">
    <property type="entry name" value="Ribosomal_uS14"/>
</dbReference>
<proteinExistence type="inferred from homology"/>
<evidence type="ECO:0000256" key="2">
    <source>
        <dbReference type="ARBA" id="ARBA00022980"/>
    </source>
</evidence>
<dbReference type="GO" id="GO:0006412">
    <property type="term" value="P:translation"/>
    <property type="evidence" value="ECO:0007669"/>
    <property type="project" value="InterPro"/>
</dbReference>
<evidence type="ECO:0000256" key="3">
    <source>
        <dbReference type="ARBA" id="ARBA00023274"/>
    </source>
</evidence>
<dbReference type="PANTHER" id="PTHR19836">
    <property type="entry name" value="30S RIBOSOMAL PROTEIN S14"/>
    <property type="match status" value="1"/>
</dbReference>
<keyword evidence="3" id="KW-0687">Ribonucleoprotein</keyword>
<name>A0A1L4BMC1_9STRA</name>
<organism evidence="4">
    <name type="scientific">Didymosphenia geminata</name>
    <name type="common">rock snot</name>
    <dbReference type="NCBI Taxonomy" id="1115533"/>
    <lineage>
        <taxon>Eukaryota</taxon>
        <taxon>Sar</taxon>
        <taxon>Stramenopiles</taxon>
        <taxon>Ochrophyta</taxon>
        <taxon>Bacillariophyta</taxon>
        <taxon>Bacillariophyceae</taxon>
        <taxon>Bacillariophycidae</taxon>
        <taxon>Cymbellales</taxon>
        <taxon>Gomphonemataceae</taxon>
        <taxon>Didymosphenia</taxon>
    </lineage>
</organism>